<evidence type="ECO:0000313" key="1">
    <source>
        <dbReference type="EMBL" id="KAF5350535.1"/>
    </source>
</evidence>
<accession>A0A8H5CZ07</accession>
<gene>
    <name evidence="1" type="ORF">D9756_008513</name>
</gene>
<organism evidence="1 2">
    <name type="scientific">Leucocoprinus leucothites</name>
    <dbReference type="NCBI Taxonomy" id="201217"/>
    <lineage>
        <taxon>Eukaryota</taxon>
        <taxon>Fungi</taxon>
        <taxon>Dikarya</taxon>
        <taxon>Basidiomycota</taxon>
        <taxon>Agaricomycotina</taxon>
        <taxon>Agaricomycetes</taxon>
        <taxon>Agaricomycetidae</taxon>
        <taxon>Agaricales</taxon>
        <taxon>Agaricineae</taxon>
        <taxon>Agaricaceae</taxon>
        <taxon>Leucocoprinus</taxon>
    </lineage>
</organism>
<proteinExistence type="predicted"/>
<evidence type="ECO:0000313" key="2">
    <source>
        <dbReference type="Proteomes" id="UP000559027"/>
    </source>
</evidence>
<dbReference type="OrthoDB" id="2631350at2759"/>
<dbReference type="Proteomes" id="UP000559027">
    <property type="component" value="Unassembled WGS sequence"/>
</dbReference>
<keyword evidence="2" id="KW-1185">Reference proteome</keyword>
<comment type="caution">
    <text evidence="1">The sequence shown here is derived from an EMBL/GenBank/DDBJ whole genome shotgun (WGS) entry which is preliminary data.</text>
</comment>
<name>A0A8H5CZ07_9AGAR</name>
<dbReference type="EMBL" id="JAACJO010000014">
    <property type="protein sequence ID" value="KAF5350535.1"/>
    <property type="molecule type" value="Genomic_DNA"/>
</dbReference>
<protein>
    <submittedName>
        <fullName evidence="1">Uncharacterized protein</fullName>
    </submittedName>
</protein>
<dbReference type="AlphaFoldDB" id="A0A8H5CZ07"/>
<reference evidence="1 2" key="1">
    <citation type="journal article" date="2020" name="ISME J.">
        <title>Uncovering the hidden diversity of litter-decomposition mechanisms in mushroom-forming fungi.</title>
        <authorList>
            <person name="Floudas D."/>
            <person name="Bentzer J."/>
            <person name="Ahren D."/>
            <person name="Johansson T."/>
            <person name="Persson P."/>
            <person name="Tunlid A."/>
        </authorList>
    </citation>
    <scope>NUCLEOTIDE SEQUENCE [LARGE SCALE GENOMIC DNA]</scope>
    <source>
        <strain evidence="1 2">CBS 146.42</strain>
    </source>
</reference>
<sequence length="262" mass="29368">MQEVSRNAIEAAGRWLGNLETLCELTLEGRWENVQHCVFKGITLHHIHHLLLYLTSPAGEDLFSLIPPTFPALRVLNIQVQWNARADPSPKFRVSDLTGLGAHPMKKITLYNLPLRTSSDDIPILLSTWPLLETIILVPDEAIRSGFVFNAKLVLAQASRLGTRFKRTALRLDFTSLVTAPTTSLPPSHSPLQRLTLFPSSTVIPESWKDKLKLVVNLLTLFPQLVSIDMISLTDNDLQSILDVFQELLSSPPRKYGHLSLK</sequence>